<reference evidence="7 8" key="1">
    <citation type="journal article" date="2017" name="PLoS Biol.">
        <title>The sea cucumber genome provides insights into morphological evolution and visceral regeneration.</title>
        <authorList>
            <person name="Zhang X."/>
            <person name="Sun L."/>
            <person name="Yuan J."/>
            <person name="Sun Y."/>
            <person name="Gao Y."/>
            <person name="Zhang L."/>
            <person name="Li S."/>
            <person name="Dai H."/>
            <person name="Hamel J.F."/>
            <person name="Liu C."/>
            <person name="Yu Y."/>
            <person name="Liu S."/>
            <person name="Lin W."/>
            <person name="Guo K."/>
            <person name="Jin S."/>
            <person name="Xu P."/>
            <person name="Storey K.B."/>
            <person name="Huan P."/>
            <person name="Zhang T."/>
            <person name="Zhou Y."/>
            <person name="Zhang J."/>
            <person name="Lin C."/>
            <person name="Li X."/>
            <person name="Xing L."/>
            <person name="Huo D."/>
            <person name="Sun M."/>
            <person name="Wang L."/>
            <person name="Mercier A."/>
            <person name="Li F."/>
            <person name="Yang H."/>
            <person name="Xiang J."/>
        </authorList>
    </citation>
    <scope>NUCLEOTIDE SEQUENCE [LARGE SCALE GENOMIC DNA]</scope>
    <source>
        <strain evidence="7">Shaxun</strain>
        <tissue evidence="7">Muscle</tissue>
    </source>
</reference>
<proteinExistence type="inferred from homology"/>
<feature type="domain" description="Carboxylesterase type B" evidence="6">
    <location>
        <begin position="26"/>
        <end position="196"/>
    </location>
</feature>
<evidence type="ECO:0000259" key="6">
    <source>
        <dbReference type="Pfam" id="PF00135"/>
    </source>
</evidence>
<organism evidence="7 8">
    <name type="scientific">Stichopus japonicus</name>
    <name type="common">Sea cucumber</name>
    <dbReference type="NCBI Taxonomy" id="307972"/>
    <lineage>
        <taxon>Eukaryota</taxon>
        <taxon>Metazoa</taxon>
        <taxon>Echinodermata</taxon>
        <taxon>Eleutherozoa</taxon>
        <taxon>Echinozoa</taxon>
        <taxon>Holothuroidea</taxon>
        <taxon>Aspidochirotacea</taxon>
        <taxon>Aspidochirotida</taxon>
        <taxon>Stichopodidae</taxon>
        <taxon>Apostichopus</taxon>
    </lineage>
</organism>
<dbReference type="Gene3D" id="3.40.50.1820">
    <property type="entry name" value="alpha/beta hydrolase"/>
    <property type="match status" value="1"/>
</dbReference>
<sequence>MSSAGILVLSFLSFVIVVRCSESLGPIINTNTGKVLGKVIDVDDKRVEAYLGIPFGESPVGHLRFRAPVAKEPWEEILNGTFFGAGCYMIPDTAFGDFWGANMWNPTVPLHENCLNLNVWVPSPRPENAAVMIWIYGGSFYGGVSSLEVYDGRWLAAEEEVIVVSMNYRMGALGFLTLGDENAPGNQGLMDQALAFSMGTR</sequence>
<feature type="chain" id="PRO_5013963613" evidence="5">
    <location>
        <begin position="21"/>
        <end position="201"/>
    </location>
</feature>
<dbReference type="PANTHER" id="PTHR43918">
    <property type="entry name" value="ACETYLCHOLINESTERASE"/>
    <property type="match status" value="1"/>
</dbReference>
<evidence type="ECO:0000256" key="5">
    <source>
        <dbReference type="SAM" id="SignalP"/>
    </source>
</evidence>
<dbReference type="GO" id="GO:0005615">
    <property type="term" value="C:extracellular space"/>
    <property type="evidence" value="ECO:0007669"/>
    <property type="project" value="TreeGrafter"/>
</dbReference>
<evidence type="ECO:0000313" key="7">
    <source>
        <dbReference type="EMBL" id="PIK48954.1"/>
    </source>
</evidence>
<dbReference type="GO" id="GO:0019695">
    <property type="term" value="P:choline metabolic process"/>
    <property type="evidence" value="ECO:0007669"/>
    <property type="project" value="TreeGrafter"/>
</dbReference>
<dbReference type="InterPro" id="IPR002018">
    <property type="entry name" value="CarbesteraseB"/>
</dbReference>
<protein>
    <submittedName>
        <fullName evidence="7">Putative cholinesterase 2</fullName>
    </submittedName>
</protein>
<dbReference type="InterPro" id="IPR050654">
    <property type="entry name" value="AChE-related_enzymes"/>
</dbReference>
<name>A0A2G8KLQ7_STIJA</name>
<comment type="similarity">
    <text evidence="1">Belongs to the type-B carboxylesterase/lipase family.</text>
</comment>
<evidence type="ECO:0000256" key="1">
    <source>
        <dbReference type="ARBA" id="ARBA00005964"/>
    </source>
</evidence>
<evidence type="ECO:0000256" key="4">
    <source>
        <dbReference type="ARBA" id="ARBA00023157"/>
    </source>
</evidence>
<dbReference type="SUPFAM" id="SSF53474">
    <property type="entry name" value="alpha/beta-Hydrolases"/>
    <property type="match status" value="1"/>
</dbReference>
<evidence type="ECO:0000256" key="2">
    <source>
        <dbReference type="ARBA" id="ARBA00022487"/>
    </source>
</evidence>
<dbReference type="InterPro" id="IPR000997">
    <property type="entry name" value="Cholinesterase"/>
</dbReference>
<evidence type="ECO:0000256" key="3">
    <source>
        <dbReference type="ARBA" id="ARBA00022801"/>
    </source>
</evidence>
<feature type="signal peptide" evidence="5">
    <location>
        <begin position="1"/>
        <end position="20"/>
    </location>
</feature>
<gene>
    <name evidence="7" type="ORF">BSL78_14167</name>
</gene>
<keyword evidence="5" id="KW-0732">Signal</keyword>
<evidence type="ECO:0000313" key="8">
    <source>
        <dbReference type="Proteomes" id="UP000230750"/>
    </source>
</evidence>
<dbReference type="PRINTS" id="PR00878">
    <property type="entry name" value="CHOLNESTRASE"/>
</dbReference>
<dbReference type="GO" id="GO:0005886">
    <property type="term" value="C:plasma membrane"/>
    <property type="evidence" value="ECO:0007669"/>
    <property type="project" value="TreeGrafter"/>
</dbReference>
<comment type="caution">
    <text evidence="7">The sequence shown here is derived from an EMBL/GenBank/DDBJ whole genome shotgun (WGS) entry which is preliminary data.</text>
</comment>
<keyword evidence="2" id="KW-0719">Serine esterase</keyword>
<dbReference type="PANTHER" id="PTHR43918:SF12">
    <property type="entry name" value="ACETYLCHOLINESTERASE 1"/>
    <property type="match status" value="1"/>
</dbReference>
<dbReference type="Pfam" id="PF00135">
    <property type="entry name" value="COesterase"/>
    <property type="match status" value="1"/>
</dbReference>
<keyword evidence="4" id="KW-1015">Disulfide bond</keyword>
<dbReference type="AlphaFoldDB" id="A0A2G8KLQ7"/>
<dbReference type="EMBL" id="MRZV01000490">
    <property type="protein sequence ID" value="PIK48954.1"/>
    <property type="molecule type" value="Genomic_DNA"/>
</dbReference>
<keyword evidence="3" id="KW-0378">Hydrolase</keyword>
<keyword evidence="8" id="KW-1185">Reference proteome</keyword>
<dbReference type="STRING" id="307972.A0A2G8KLQ7"/>
<dbReference type="OrthoDB" id="9000293at2759"/>
<dbReference type="GO" id="GO:0003990">
    <property type="term" value="F:acetylcholinesterase activity"/>
    <property type="evidence" value="ECO:0007669"/>
    <property type="project" value="TreeGrafter"/>
</dbReference>
<dbReference type="Proteomes" id="UP000230750">
    <property type="component" value="Unassembled WGS sequence"/>
</dbReference>
<dbReference type="InterPro" id="IPR029058">
    <property type="entry name" value="AB_hydrolase_fold"/>
</dbReference>
<dbReference type="GO" id="GO:0006581">
    <property type="term" value="P:acetylcholine catabolic process"/>
    <property type="evidence" value="ECO:0007669"/>
    <property type="project" value="TreeGrafter"/>
</dbReference>
<accession>A0A2G8KLQ7</accession>